<organism evidence="1 2">
    <name type="scientific">Romanomermis culicivorax</name>
    <name type="common">Nematode worm</name>
    <dbReference type="NCBI Taxonomy" id="13658"/>
    <lineage>
        <taxon>Eukaryota</taxon>
        <taxon>Metazoa</taxon>
        <taxon>Ecdysozoa</taxon>
        <taxon>Nematoda</taxon>
        <taxon>Enoplea</taxon>
        <taxon>Dorylaimia</taxon>
        <taxon>Mermithida</taxon>
        <taxon>Mermithoidea</taxon>
        <taxon>Mermithidae</taxon>
        <taxon>Romanomermis</taxon>
    </lineage>
</organism>
<accession>A0A915LCU9</accession>
<dbReference type="WBParaSite" id="nRc.2.0.1.t47646-RA">
    <property type="protein sequence ID" value="nRc.2.0.1.t47646-RA"/>
    <property type="gene ID" value="nRc.2.0.1.g47646"/>
</dbReference>
<evidence type="ECO:0000313" key="1">
    <source>
        <dbReference type="Proteomes" id="UP000887565"/>
    </source>
</evidence>
<proteinExistence type="predicted"/>
<sequence length="132" mass="14887">MVGQIKEELGRILRQNTVNSSAIDEKCNNCAKESPNKHVVQSMRMLNNEMNIRKFHNGAGAAPWPKWAILIRAQQNSQVPNMCIGLNINPTRGMIRQKKKKKIVCVSITSPEKNSSVGHWDIIVPDNNPYPK</sequence>
<keyword evidence="1" id="KW-1185">Reference proteome</keyword>
<name>A0A915LCU9_ROMCU</name>
<evidence type="ECO:0000313" key="2">
    <source>
        <dbReference type="WBParaSite" id="nRc.2.0.1.t47646-RA"/>
    </source>
</evidence>
<dbReference type="Proteomes" id="UP000887565">
    <property type="component" value="Unplaced"/>
</dbReference>
<reference evidence="2" key="1">
    <citation type="submission" date="2022-11" db="UniProtKB">
        <authorList>
            <consortium name="WormBaseParasite"/>
        </authorList>
    </citation>
    <scope>IDENTIFICATION</scope>
</reference>
<dbReference type="AlphaFoldDB" id="A0A915LCU9"/>
<protein>
    <submittedName>
        <fullName evidence="2">Uncharacterized protein</fullName>
    </submittedName>
</protein>